<sequence>MTRQKNKQIGLLINPHAASIIVENQKLAGAVGLAGYWRRVRF</sequence>
<organism evidence="1 2">
    <name type="scientific">Xenorhabdus innexi</name>
    <dbReference type="NCBI Taxonomy" id="290109"/>
    <lineage>
        <taxon>Bacteria</taxon>
        <taxon>Pseudomonadati</taxon>
        <taxon>Pseudomonadota</taxon>
        <taxon>Gammaproteobacteria</taxon>
        <taxon>Enterobacterales</taxon>
        <taxon>Morganellaceae</taxon>
        <taxon>Xenorhabdus</taxon>
    </lineage>
</organism>
<dbReference type="AlphaFoldDB" id="A0A1N6MR31"/>
<name>A0A1N6MR31_9GAMM</name>
<dbReference type="RefSeq" id="WP_280521859.1">
    <property type="nucleotide sequence ID" value="NZ_CAWRBJ010000001.1"/>
</dbReference>
<protein>
    <submittedName>
        <fullName evidence="1">Uncharacterized protein</fullName>
    </submittedName>
</protein>
<dbReference type="EMBL" id="FTLG01000015">
    <property type="protein sequence ID" value="SIP71285.1"/>
    <property type="molecule type" value="Genomic_DNA"/>
</dbReference>
<reference evidence="2" key="1">
    <citation type="submission" date="2016-12" db="EMBL/GenBank/DDBJ databases">
        <authorList>
            <person name="Gaudriault S."/>
        </authorList>
    </citation>
    <scope>NUCLEOTIDE SEQUENCE [LARGE SCALE GENOMIC DNA]</scope>
    <source>
        <strain evidence="2">HGB1681 (deposited as PTA-6826 in the American Type Culture Collection)</strain>
    </source>
</reference>
<evidence type="ECO:0000313" key="2">
    <source>
        <dbReference type="Proteomes" id="UP000196435"/>
    </source>
</evidence>
<proteinExistence type="predicted"/>
<accession>A0A1N6MR31</accession>
<gene>
    <name evidence="1" type="ORF">XIS1_1110062</name>
</gene>
<dbReference type="Proteomes" id="UP000196435">
    <property type="component" value="Unassembled WGS sequence"/>
</dbReference>
<evidence type="ECO:0000313" key="1">
    <source>
        <dbReference type="EMBL" id="SIP71285.1"/>
    </source>
</evidence>